<comment type="caution">
    <text evidence="1">The sequence shown here is derived from an EMBL/GenBank/DDBJ whole genome shotgun (WGS) entry which is preliminary data.</text>
</comment>
<sequence>MGVNAATNTFECVDIPPGHRVLWYVTKKDPNDEHLVIVAKVAECTMERKGCKTYMSNAKAFKQTATSSVAQIFSQDMSVFLSIGCKVFTEGSLMTDYPCDLISSDVPSFTCSLTQQPDHSMSAVCTIFKIYILSRDYKCKFILTLQDGTVQTITDTSFMRTEQTEGPATGTCYGHNLPRKEHIKQYETFALKATSARPLVGQTCYLPFFPCKHSRRPLLVTCPCKLLLHRTLLHDYTALVMLSKDAILLNVPMCHVKSNGDSILTYNPSQLDDTVSVTCRYRNHPGDDYTELVSVEVTFKCVDVPANYYVAWLITRQDPSNGNQLTNTDVCSMTDDRCHSYSEGSGAIRVNNITSILFFYPSVINDIIGITCRVFDKELARTLSYINDYTCSITLLDTPKMDCVLQATHHGSRRTVLCTITNIVDLTQDYQCEFTEELENGSPGRLLVGTQDGTYELHVNQNPPGPSDGDCSFSFDPALGIDVVLVNLGPYNVQARAEFLEAQASPSE</sequence>
<organism evidence="1 2">
    <name type="scientific">Pomacea canaliculata</name>
    <name type="common">Golden apple snail</name>
    <dbReference type="NCBI Taxonomy" id="400727"/>
    <lineage>
        <taxon>Eukaryota</taxon>
        <taxon>Metazoa</taxon>
        <taxon>Spiralia</taxon>
        <taxon>Lophotrochozoa</taxon>
        <taxon>Mollusca</taxon>
        <taxon>Gastropoda</taxon>
        <taxon>Caenogastropoda</taxon>
        <taxon>Architaenioglossa</taxon>
        <taxon>Ampullarioidea</taxon>
        <taxon>Ampullariidae</taxon>
        <taxon>Pomacea</taxon>
    </lineage>
</organism>
<evidence type="ECO:0000313" key="1">
    <source>
        <dbReference type="EMBL" id="PVD27142.1"/>
    </source>
</evidence>
<accession>A0A2T7P158</accession>
<dbReference type="AlphaFoldDB" id="A0A2T7P158"/>
<protein>
    <submittedName>
        <fullName evidence="1">Uncharacterized protein</fullName>
    </submittedName>
</protein>
<dbReference type="EMBL" id="PZQS01000007">
    <property type="protein sequence ID" value="PVD27142.1"/>
    <property type="molecule type" value="Genomic_DNA"/>
</dbReference>
<reference evidence="1 2" key="1">
    <citation type="submission" date="2018-04" db="EMBL/GenBank/DDBJ databases">
        <title>The genome of golden apple snail Pomacea canaliculata provides insight into stress tolerance and invasive adaptation.</title>
        <authorList>
            <person name="Liu C."/>
            <person name="Liu B."/>
            <person name="Ren Y."/>
            <person name="Zhang Y."/>
            <person name="Wang H."/>
            <person name="Li S."/>
            <person name="Jiang F."/>
            <person name="Yin L."/>
            <person name="Zhang G."/>
            <person name="Qian W."/>
            <person name="Fan W."/>
        </authorList>
    </citation>
    <scope>NUCLEOTIDE SEQUENCE [LARGE SCALE GENOMIC DNA]</scope>
    <source>
        <strain evidence="1">SZHN2017</strain>
        <tissue evidence="1">Muscle</tissue>
    </source>
</reference>
<keyword evidence="2" id="KW-1185">Reference proteome</keyword>
<name>A0A2T7P158_POMCA</name>
<proteinExistence type="predicted"/>
<evidence type="ECO:0000313" key="2">
    <source>
        <dbReference type="Proteomes" id="UP000245119"/>
    </source>
</evidence>
<gene>
    <name evidence="1" type="ORF">C0Q70_12295</name>
</gene>
<dbReference type="Proteomes" id="UP000245119">
    <property type="component" value="Linkage Group LG7"/>
</dbReference>